<feature type="domain" description="4Fe-4S Wbl-type" evidence="2">
    <location>
        <begin position="15"/>
        <end position="87"/>
    </location>
</feature>
<accession>A0A2H4PR17</accession>
<dbReference type="EMBL" id="MG518519">
    <property type="protein sequence ID" value="ATW69358.1"/>
    <property type="molecule type" value="Genomic_DNA"/>
</dbReference>
<sequence>MNPFLTVEKEVDSEWASRANCKGKAFELFEYQEKDSPLTKDMKFKERLAFNYQNFQLAGEICIECPVMFECLNSASDQDRYWTVRGGEPPKRFAMESEQLARLEQSGGGKPKPGTPRTCQRGHYLPTGGRCRTCKREQNTIRQREVRRRAREAAANGVS</sequence>
<dbReference type="Pfam" id="PF02467">
    <property type="entry name" value="Whib"/>
    <property type="match status" value="1"/>
</dbReference>
<organism evidence="3 4">
    <name type="scientific">Streptomyces phage Manuel</name>
    <dbReference type="NCBI Taxonomy" id="2053812"/>
    <lineage>
        <taxon>Viruses</taxon>
        <taxon>Duplodnaviria</taxon>
        <taxon>Heunggongvirae</taxon>
        <taxon>Uroviricota</taxon>
        <taxon>Caudoviricetes</taxon>
        <taxon>Beephvirinae</taxon>
        <taxon>Manuelvirus</taxon>
        <taxon>Manuelvirus manuel</taxon>
    </lineage>
</organism>
<evidence type="ECO:0000313" key="3">
    <source>
        <dbReference type="EMBL" id="ATW69358.1"/>
    </source>
</evidence>
<evidence type="ECO:0000259" key="2">
    <source>
        <dbReference type="Pfam" id="PF02467"/>
    </source>
</evidence>
<reference evidence="3 4" key="1">
    <citation type="submission" date="2017-11" db="EMBL/GenBank/DDBJ databases">
        <authorList>
            <person name="Laing C."/>
            <person name="Caston J.C."/>
            <person name="Del V.M."/>
            <person name="Young O.M."/>
            <person name="Nayek S."/>
            <person name="Hughes L.E."/>
            <person name="Garlena R.A."/>
            <person name="Russell D.A."/>
            <person name="Pope W.H."/>
            <person name="Jacobs-Sera D."/>
            <person name="Hendrix R.W."/>
            <person name="Hatfull G.F."/>
        </authorList>
    </citation>
    <scope>NUCLEOTIDE SEQUENCE [LARGE SCALE GENOMIC DNA]</scope>
</reference>
<keyword evidence="4" id="KW-1185">Reference proteome</keyword>
<evidence type="ECO:0000313" key="4">
    <source>
        <dbReference type="Proteomes" id="UP000240735"/>
    </source>
</evidence>
<protein>
    <recommendedName>
        <fullName evidence="2">4Fe-4S Wbl-type domain-containing protein</fullName>
    </recommendedName>
</protein>
<name>A0A2H4PR17_9CAUD</name>
<proteinExistence type="predicted"/>
<gene>
    <name evidence="3" type="ORF">SEA_MANUEL_64</name>
</gene>
<feature type="region of interest" description="Disordered" evidence="1">
    <location>
        <begin position="99"/>
        <end position="128"/>
    </location>
</feature>
<dbReference type="InterPro" id="IPR034768">
    <property type="entry name" value="4FE4S_WBL"/>
</dbReference>
<dbReference type="Proteomes" id="UP000240735">
    <property type="component" value="Segment"/>
</dbReference>
<evidence type="ECO:0000256" key="1">
    <source>
        <dbReference type="SAM" id="MobiDB-lite"/>
    </source>
</evidence>